<organism evidence="2 3">
    <name type="scientific">Araneus ventricosus</name>
    <name type="common">Orbweaver spider</name>
    <name type="synonym">Epeira ventricosa</name>
    <dbReference type="NCBI Taxonomy" id="182803"/>
    <lineage>
        <taxon>Eukaryota</taxon>
        <taxon>Metazoa</taxon>
        <taxon>Ecdysozoa</taxon>
        <taxon>Arthropoda</taxon>
        <taxon>Chelicerata</taxon>
        <taxon>Arachnida</taxon>
        <taxon>Araneae</taxon>
        <taxon>Araneomorphae</taxon>
        <taxon>Entelegynae</taxon>
        <taxon>Araneoidea</taxon>
        <taxon>Araneidae</taxon>
        <taxon>Araneus</taxon>
    </lineage>
</organism>
<dbReference type="GO" id="GO:1902936">
    <property type="term" value="F:phosphatidylinositol bisphosphate binding"/>
    <property type="evidence" value="ECO:0007669"/>
    <property type="project" value="TreeGrafter"/>
</dbReference>
<dbReference type="AlphaFoldDB" id="A0A4Y2J607"/>
<dbReference type="Proteomes" id="UP000499080">
    <property type="component" value="Unassembled WGS sequence"/>
</dbReference>
<keyword evidence="3" id="KW-1185">Reference proteome</keyword>
<dbReference type="Gene3D" id="3.40.525.10">
    <property type="entry name" value="CRAL-TRIO lipid binding domain"/>
    <property type="match status" value="1"/>
</dbReference>
<evidence type="ECO:0000259" key="1">
    <source>
        <dbReference type="PROSITE" id="PS50191"/>
    </source>
</evidence>
<proteinExistence type="predicted"/>
<dbReference type="GO" id="GO:0016020">
    <property type="term" value="C:membrane"/>
    <property type="evidence" value="ECO:0007669"/>
    <property type="project" value="TreeGrafter"/>
</dbReference>
<dbReference type="InterPro" id="IPR036865">
    <property type="entry name" value="CRAL-TRIO_dom_sf"/>
</dbReference>
<accession>A0A4Y2J607</accession>
<feature type="domain" description="CRAL-TRIO" evidence="1">
    <location>
        <begin position="1"/>
        <end position="71"/>
    </location>
</feature>
<evidence type="ECO:0000313" key="3">
    <source>
        <dbReference type="Proteomes" id="UP000499080"/>
    </source>
</evidence>
<comment type="caution">
    <text evidence="2">The sequence shown here is derived from an EMBL/GenBank/DDBJ whole genome shotgun (WGS) entry which is preliminary data.</text>
</comment>
<sequence length="108" mass="12175">TAAPIRIKAVHVVNAPPIMSSIFNLVNPLLPKKIRDRVFIHSRNGGWQNLHASIPADIVPKKYGGKICDEKLISCLENVEELEKKFLKTFAFGSIKNQHKRKSMKVIC</sequence>
<dbReference type="OrthoDB" id="6433959at2759"/>
<dbReference type="PANTHER" id="PTHR10174">
    <property type="entry name" value="ALPHA-TOCOPHEROL TRANSFER PROTEIN-RELATED"/>
    <property type="match status" value="1"/>
</dbReference>
<protein>
    <recommendedName>
        <fullName evidence="1">CRAL-TRIO domain-containing protein</fullName>
    </recommendedName>
</protein>
<feature type="non-terminal residue" evidence="2">
    <location>
        <position position="1"/>
    </location>
</feature>
<dbReference type="EMBL" id="BGPR01188868">
    <property type="protein sequence ID" value="GBM85375.1"/>
    <property type="molecule type" value="Genomic_DNA"/>
</dbReference>
<reference evidence="2 3" key="1">
    <citation type="journal article" date="2019" name="Sci. Rep.">
        <title>Orb-weaving spider Araneus ventricosus genome elucidates the spidroin gene catalogue.</title>
        <authorList>
            <person name="Kono N."/>
            <person name="Nakamura H."/>
            <person name="Ohtoshi R."/>
            <person name="Moran D.A.P."/>
            <person name="Shinohara A."/>
            <person name="Yoshida Y."/>
            <person name="Fujiwara M."/>
            <person name="Mori M."/>
            <person name="Tomita M."/>
            <person name="Arakawa K."/>
        </authorList>
    </citation>
    <scope>NUCLEOTIDE SEQUENCE [LARGE SCALE GENOMIC DNA]</scope>
</reference>
<dbReference type="CDD" id="cd00170">
    <property type="entry name" value="SEC14"/>
    <property type="match status" value="1"/>
</dbReference>
<dbReference type="InterPro" id="IPR001251">
    <property type="entry name" value="CRAL-TRIO_dom"/>
</dbReference>
<gene>
    <name evidence="2" type="ORF">AVEN_31915_1</name>
</gene>
<dbReference type="PANTHER" id="PTHR10174:SF224">
    <property type="entry name" value="RETINOL-BINDING PROTEIN PINTA"/>
    <property type="match status" value="1"/>
</dbReference>
<name>A0A4Y2J607_ARAVE</name>
<evidence type="ECO:0000313" key="2">
    <source>
        <dbReference type="EMBL" id="GBM85375.1"/>
    </source>
</evidence>
<dbReference type="PROSITE" id="PS50191">
    <property type="entry name" value="CRAL_TRIO"/>
    <property type="match status" value="1"/>
</dbReference>
<dbReference type="SUPFAM" id="SSF52087">
    <property type="entry name" value="CRAL/TRIO domain"/>
    <property type="match status" value="1"/>
</dbReference>
<dbReference type="Pfam" id="PF00650">
    <property type="entry name" value="CRAL_TRIO"/>
    <property type="match status" value="1"/>
</dbReference>